<gene>
    <name evidence="1" type="ORF">PS880_02551</name>
</gene>
<sequence>MSLQLTDFNMATLLDSEEAISEYLAQVTEEDDREEALRAISYVIEAAVVGSELP</sequence>
<evidence type="ECO:0000313" key="1">
    <source>
        <dbReference type="EMBL" id="VVO95858.1"/>
    </source>
</evidence>
<evidence type="ECO:0000313" key="2">
    <source>
        <dbReference type="Proteomes" id="UP000375525"/>
    </source>
</evidence>
<dbReference type="EMBL" id="CABVIH010000011">
    <property type="protein sequence ID" value="VVO95858.1"/>
    <property type="molecule type" value="Genomic_DNA"/>
</dbReference>
<evidence type="ECO:0008006" key="3">
    <source>
        <dbReference type="Google" id="ProtNLM"/>
    </source>
</evidence>
<dbReference type="InterPro" id="IPR014057">
    <property type="entry name" value="HI1420"/>
</dbReference>
<reference evidence="1 2" key="1">
    <citation type="submission" date="2019-09" db="EMBL/GenBank/DDBJ databases">
        <authorList>
            <person name="Chandra G."/>
            <person name="Truman W A."/>
        </authorList>
    </citation>
    <scope>NUCLEOTIDE SEQUENCE [LARGE SCALE GENOMIC DNA]</scope>
    <source>
        <strain evidence="1">PS880</strain>
    </source>
</reference>
<dbReference type="Pfam" id="PF21716">
    <property type="entry name" value="dnstrm_HI1420"/>
    <property type="match status" value="1"/>
</dbReference>
<dbReference type="RefSeq" id="WP_191624672.1">
    <property type="nucleotide sequence ID" value="NZ_CABVIH010000011.1"/>
</dbReference>
<dbReference type="Proteomes" id="UP000375525">
    <property type="component" value="Unassembled WGS sequence"/>
</dbReference>
<name>A0A5E7K3M1_PSEFL</name>
<protein>
    <recommendedName>
        <fullName evidence="3">Transcriptional regulator</fullName>
    </recommendedName>
</protein>
<proteinExistence type="predicted"/>
<dbReference type="AlphaFoldDB" id="A0A5E7K3M1"/>
<organism evidence="1 2">
    <name type="scientific">Pseudomonas fluorescens</name>
    <dbReference type="NCBI Taxonomy" id="294"/>
    <lineage>
        <taxon>Bacteria</taxon>
        <taxon>Pseudomonadati</taxon>
        <taxon>Pseudomonadota</taxon>
        <taxon>Gammaproteobacteria</taxon>
        <taxon>Pseudomonadales</taxon>
        <taxon>Pseudomonadaceae</taxon>
        <taxon>Pseudomonas</taxon>
    </lineage>
</organism>
<accession>A0A5E7K3M1</accession>